<feature type="region of interest" description="Disordered" evidence="1">
    <location>
        <begin position="29"/>
        <end position="103"/>
    </location>
</feature>
<sequence length="422" mass="47070">MVELEYEKLEKHCFHCFSLLHEKKDYPVRTEGSRRASPEARCNFNKVNTPHGLENSERREVTKKAISSDARGQRFDSSRRKTHHSPSRRQPRSTPYHSSHKDASRSVFAGILRDHHSGYGNRAPLRRSPQAYQRRDSQAPQRVHYSSRRGHDPEWRRRRSPMASRSYQATNGSPKTSRRSALRSAASQRDRSPMTPPPETLFLPPPPPISPSNSAWLSSPKSRRPALERISTSIQVGNDGQNPLAWVGESSSPSGRLQDVNIQYLGEEEQTMIGLTGSVHVGSSSNPIHPTLSHRLSIGGSCPTEETRLSALQRVEPAQPTITVSIPAKPLKKRTTIKRKTAASGLPRAARSLLQGASTRKRNTSRPEAAVAARKKLCTEQLPCDKDPVTEPQCDTPALVLIPASKKAKSKVDFQILFFSRC</sequence>
<gene>
    <name evidence="2" type="ORF">ARALYDRAFT_898909</name>
</gene>
<accession>D7L3G8</accession>
<organism evidence="3">
    <name type="scientific">Arabidopsis lyrata subsp. lyrata</name>
    <name type="common">Lyre-leaved rock-cress</name>
    <dbReference type="NCBI Taxonomy" id="81972"/>
    <lineage>
        <taxon>Eukaryota</taxon>
        <taxon>Viridiplantae</taxon>
        <taxon>Streptophyta</taxon>
        <taxon>Embryophyta</taxon>
        <taxon>Tracheophyta</taxon>
        <taxon>Spermatophyta</taxon>
        <taxon>Magnoliopsida</taxon>
        <taxon>eudicotyledons</taxon>
        <taxon>Gunneridae</taxon>
        <taxon>Pentapetalae</taxon>
        <taxon>rosids</taxon>
        <taxon>malvids</taxon>
        <taxon>Brassicales</taxon>
        <taxon>Brassicaceae</taxon>
        <taxon>Camelineae</taxon>
        <taxon>Arabidopsis</taxon>
    </lineage>
</organism>
<feature type="compositionally biased region" description="Basic and acidic residues" evidence="1">
    <location>
        <begin position="29"/>
        <end position="38"/>
    </location>
</feature>
<evidence type="ECO:0000256" key="1">
    <source>
        <dbReference type="SAM" id="MobiDB-lite"/>
    </source>
</evidence>
<evidence type="ECO:0000313" key="2">
    <source>
        <dbReference type="EMBL" id="EFH61849.1"/>
    </source>
</evidence>
<feature type="region of interest" description="Disordered" evidence="1">
    <location>
        <begin position="341"/>
        <end position="368"/>
    </location>
</feature>
<feature type="compositionally biased region" description="Basic residues" evidence="1">
    <location>
        <begin position="80"/>
        <end position="91"/>
    </location>
</feature>
<name>D7L3G8_ARALL</name>
<feature type="compositionally biased region" description="Basic and acidic residues" evidence="1">
    <location>
        <begin position="54"/>
        <end position="63"/>
    </location>
</feature>
<dbReference type="Proteomes" id="UP000008694">
    <property type="component" value="Unassembled WGS sequence"/>
</dbReference>
<feature type="compositionally biased region" description="Polar residues" evidence="1">
    <location>
        <begin position="163"/>
        <end position="175"/>
    </location>
</feature>
<protein>
    <submittedName>
        <fullName evidence="2">Predicted protein</fullName>
    </submittedName>
</protein>
<dbReference type="HOGENOM" id="CLU_651083_0_0_1"/>
<reference evidence="3" key="1">
    <citation type="journal article" date="2011" name="Nat. Genet.">
        <title>The Arabidopsis lyrata genome sequence and the basis of rapid genome size change.</title>
        <authorList>
            <person name="Hu T.T."/>
            <person name="Pattyn P."/>
            <person name="Bakker E.G."/>
            <person name="Cao J."/>
            <person name="Cheng J.-F."/>
            <person name="Clark R.M."/>
            <person name="Fahlgren N."/>
            <person name="Fawcett J.A."/>
            <person name="Grimwood J."/>
            <person name="Gundlach H."/>
            <person name="Haberer G."/>
            <person name="Hollister J.D."/>
            <person name="Ossowski S."/>
            <person name="Ottilar R.P."/>
            <person name="Salamov A.A."/>
            <person name="Schneeberger K."/>
            <person name="Spannagl M."/>
            <person name="Wang X."/>
            <person name="Yang L."/>
            <person name="Nasrallah M.E."/>
            <person name="Bergelson J."/>
            <person name="Carrington J.C."/>
            <person name="Gaut B.S."/>
            <person name="Schmutz J."/>
            <person name="Mayer K.F.X."/>
            <person name="Van de Peer Y."/>
            <person name="Grigoriev I.V."/>
            <person name="Nordborg M."/>
            <person name="Weigel D."/>
            <person name="Guo Y.-L."/>
        </authorList>
    </citation>
    <scope>NUCLEOTIDE SEQUENCE [LARGE SCALE GENOMIC DNA]</scope>
    <source>
        <strain evidence="3">cv. MN47</strain>
    </source>
</reference>
<proteinExistence type="predicted"/>
<dbReference type="AlphaFoldDB" id="D7L3G8"/>
<dbReference type="Gramene" id="scaffold_302879.1">
    <property type="protein sequence ID" value="scaffold_302879.1"/>
    <property type="gene ID" value="scaffold_302879.1"/>
</dbReference>
<keyword evidence="3" id="KW-1185">Reference proteome</keyword>
<feature type="compositionally biased region" description="Pro residues" evidence="1">
    <location>
        <begin position="194"/>
        <end position="210"/>
    </location>
</feature>
<feature type="region of interest" description="Disordered" evidence="1">
    <location>
        <begin position="115"/>
        <end position="224"/>
    </location>
</feature>
<evidence type="ECO:0000313" key="3">
    <source>
        <dbReference type="Proteomes" id="UP000008694"/>
    </source>
</evidence>
<dbReference type="EMBL" id="GL348715">
    <property type="protein sequence ID" value="EFH61849.1"/>
    <property type="molecule type" value="Genomic_DNA"/>
</dbReference>